<dbReference type="PANTHER" id="PTHR30213">
    <property type="entry name" value="INNER MEMBRANE PROTEIN YHJD"/>
    <property type="match status" value="1"/>
</dbReference>
<dbReference type="OrthoDB" id="977385at2"/>
<dbReference type="STRING" id="1224947.SAMN05216480_102215"/>
<feature type="transmembrane region" description="Helical" evidence="6">
    <location>
        <begin position="275"/>
        <end position="297"/>
    </location>
</feature>
<dbReference type="RefSeq" id="WP_093023885.1">
    <property type="nucleotide sequence ID" value="NZ_FPBK01000002.1"/>
</dbReference>
<evidence type="ECO:0000256" key="5">
    <source>
        <dbReference type="ARBA" id="ARBA00023136"/>
    </source>
</evidence>
<dbReference type="AlphaFoldDB" id="A0A1I7FT61"/>
<dbReference type="PIRSF" id="PIRSF035875">
    <property type="entry name" value="RNase_BN"/>
    <property type="match status" value="1"/>
</dbReference>
<proteinExistence type="predicted"/>
<feature type="transmembrane region" description="Helical" evidence="6">
    <location>
        <begin position="120"/>
        <end position="140"/>
    </location>
</feature>
<feature type="transmembrane region" description="Helical" evidence="6">
    <location>
        <begin position="213"/>
        <end position="231"/>
    </location>
</feature>
<evidence type="ECO:0000313" key="8">
    <source>
        <dbReference type="Proteomes" id="UP000199138"/>
    </source>
</evidence>
<evidence type="ECO:0000256" key="4">
    <source>
        <dbReference type="ARBA" id="ARBA00022989"/>
    </source>
</evidence>
<dbReference type="PANTHER" id="PTHR30213:SF0">
    <property type="entry name" value="UPF0761 MEMBRANE PROTEIN YIHY"/>
    <property type="match status" value="1"/>
</dbReference>
<keyword evidence="3 6" id="KW-0812">Transmembrane</keyword>
<name>A0A1I7FT61_9FLAO</name>
<evidence type="ECO:0000256" key="2">
    <source>
        <dbReference type="ARBA" id="ARBA00022475"/>
    </source>
</evidence>
<keyword evidence="2" id="KW-1003">Cell membrane</keyword>
<dbReference type="GO" id="GO:0005886">
    <property type="term" value="C:plasma membrane"/>
    <property type="evidence" value="ECO:0007669"/>
    <property type="project" value="UniProtKB-SubCell"/>
</dbReference>
<organism evidence="7 8">
    <name type="scientific">Pustulibacterium marinum</name>
    <dbReference type="NCBI Taxonomy" id="1224947"/>
    <lineage>
        <taxon>Bacteria</taxon>
        <taxon>Pseudomonadati</taxon>
        <taxon>Bacteroidota</taxon>
        <taxon>Flavobacteriia</taxon>
        <taxon>Flavobacteriales</taxon>
        <taxon>Flavobacteriaceae</taxon>
        <taxon>Pustulibacterium</taxon>
    </lineage>
</organism>
<comment type="subcellular location">
    <subcellularLocation>
        <location evidence="1">Cell membrane</location>
        <topology evidence="1">Multi-pass membrane protein</topology>
    </subcellularLocation>
</comment>
<dbReference type="InterPro" id="IPR017039">
    <property type="entry name" value="Virul_fac_BrkB"/>
</dbReference>
<protein>
    <submittedName>
        <fullName evidence="7">Membrane protein</fullName>
    </submittedName>
</protein>
<dbReference type="EMBL" id="FPBK01000002">
    <property type="protein sequence ID" value="SFU39414.1"/>
    <property type="molecule type" value="Genomic_DNA"/>
</dbReference>
<feature type="transmembrane region" description="Helical" evidence="6">
    <location>
        <begin position="243"/>
        <end position="263"/>
    </location>
</feature>
<reference evidence="7 8" key="1">
    <citation type="submission" date="2016-10" db="EMBL/GenBank/DDBJ databases">
        <authorList>
            <person name="de Groot N.N."/>
        </authorList>
    </citation>
    <scope>NUCLEOTIDE SEQUENCE [LARGE SCALE GENOMIC DNA]</scope>
    <source>
        <strain evidence="7 8">CGMCC 1.12333</strain>
    </source>
</reference>
<keyword evidence="8" id="KW-1185">Reference proteome</keyword>
<accession>A0A1I7FT61</accession>
<feature type="transmembrane region" description="Helical" evidence="6">
    <location>
        <begin position="57"/>
        <end position="80"/>
    </location>
</feature>
<evidence type="ECO:0000256" key="1">
    <source>
        <dbReference type="ARBA" id="ARBA00004651"/>
    </source>
</evidence>
<evidence type="ECO:0000256" key="3">
    <source>
        <dbReference type="ARBA" id="ARBA00022692"/>
    </source>
</evidence>
<keyword evidence="4 6" id="KW-1133">Transmembrane helix</keyword>
<sequence>MSAEVEARLQKIPVVKNLVKLLKGVKLKALEGLSLYDVLEMYTYGIVKGALTYRAAAISYSFFIAIFPFLLFLMNLIPYVPIEDFQHNFLAFVESLLPPKTASWFDPVLEDIANRKRGGLLSSVFLLSIFLMANGINSIFGGFENSYHKKIKRNYFRQYAVSVAVALMLAILFLVFTVLYLYFEVDFDEFMRRSFTTYGQIAREDSGFSFVKVLLFVGLIYLSTSILYYFGTVDGKESRFFSSGALLTTILIIVTTYLFGIYIENFSQYNELYGSIGALLIFMLYIWLNSNILLLGFELNASLTSLKNKF</sequence>
<dbReference type="Pfam" id="PF03631">
    <property type="entry name" value="Virul_fac_BrkB"/>
    <property type="match status" value="1"/>
</dbReference>
<feature type="transmembrane region" description="Helical" evidence="6">
    <location>
        <begin position="161"/>
        <end position="183"/>
    </location>
</feature>
<dbReference type="Proteomes" id="UP000199138">
    <property type="component" value="Unassembled WGS sequence"/>
</dbReference>
<keyword evidence="5 6" id="KW-0472">Membrane</keyword>
<evidence type="ECO:0000256" key="6">
    <source>
        <dbReference type="SAM" id="Phobius"/>
    </source>
</evidence>
<evidence type="ECO:0000313" key="7">
    <source>
        <dbReference type="EMBL" id="SFU39414.1"/>
    </source>
</evidence>
<gene>
    <name evidence="7" type="ORF">SAMN05216480_102215</name>
</gene>